<dbReference type="EMBL" id="CAMAPE010000061">
    <property type="protein sequence ID" value="CAH9113803.1"/>
    <property type="molecule type" value="Genomic_DNA"/>
</dbReference>
<protein>
    <submittedName>
        <fullName evidence="1">Uncharacterized protein</fullName>
    </submittedName>
</protein>
<organism evidence="1 2">
    <name type="scientific">Cuscuta europaea</name>
    <name type="common">European dodder</name>
    <dbReference type="NCBI Taxonomy" id="41803"/>
    <lineage>
        <taxon>Eukaryota</taxon>
        <taxon>Viridiplantae</taxon>
        <taxon>Streptophyta</taxon>
        <taxon>Embryophyta</taxon>
        <taxon>Tracheophyta</taxon>
        <taxon>Spermatophyta</taxon>
        <taxon>Magnoliopsida</taxon>
        <taxon>eudicotyledons</taxon>
        <taxon>Gunneridae</taxon>
        <taxon>Pentapetalae</taxon>
        <taxon>asterids</taxon>
        <taxon>lamiids</taxon>
        <taxon>Solanales</taxon>
        <taxon>Convolvulaceae</taxon>
        <taxon>Cuscuteae</taxon>
        <taxon>Cuscuta</taxon>
        <taxon>Cuscuta subgen. Cuscuta</taxon>
    </lineage>
</organism>
<comment type="caution">
    <text evidence="1">The sequence shown here is derived from an EMBL/GenBank/DDBJ whole genome shotgun (WGS) entry which is preliminary data.</text>
</comment>
<evidence type="ECO:0000313" key="1">
    <source>
        <dbReference type="EMBL" id="CAH9113803.1"/>
    </source>
</evidence>
<keyword evidence="2" id="KW-1185">Reference proteome</keyword>
<dbReference type="AlphaFoldDB" id="A0A9P0ZSY1"/>
<dbReference type="Proteomes" id="UP001152484">
    <property type="component" value="Unassembled WGS sequence"/>
</dbReference>
<name>A0A9P0ZSY1_CUSEU</name>
<proteinExistence type="predicted"/>
<gene>
    <name evidence="1" type="ORF">CEURO_LOCUS20166</name>
</gene>
<reference evidence="1" key="1">
    <citation type="submission" date="2022-07" db="EMBL/GenBank/DDBJ databases">
        <authorList>
            <person name="Macas J."/>
            <person name="Novak P."/>
            <person name="Neumann P."/>
        </authorList>
    </citation>
    <scope>NUCLEOTIDE SEQUENCE</scope>
</reference>
<accession>A0A9P0ZSY1</accession>
<sequence>MPRVRGGASSAGLQCCFSRRAKWQSRLAKGFGRIDSSFGNNTQGVVMKGNQRKAMKVLTQVYGRMETKEHDQDLEDCPRDMIGWTRRQRSKRYWFIPSRTVVREGMNDKGLEASFY</sequence>
<evidence type="ECO:0000313" key="2">
    <source>
        <dbReference type="Proteomes" id="UP001152484"/>
    </source>
</evidence>